<dbReference type="NCBIfam" id="NF033542">
    <property type="entry name" value="transpos_IS110"/>
    <property type="match status" value="1"/>
</dbReference>
<evidence type="ECO:0000313" key="4">
    <source>
        <dbReference type="Proteomes" id="UP000325273"/>
    </source>
</evidence>
<feature type="domain" description="Transposase IS110-like N-terminal" evidence="1">
    <location>
        <begin position="5"/>
        <end position="148"/>
    </location>
</feature>
<feature type="domain" description="Transposase IS116/IS110/IS902 C-terminal" evidence="2">
    <location>
        <begin position="215"/>
        <end position="299"/>
    </location>
</feature>
<sequence>MRLSGIDLHSNNSVVVVVVSDEADRVVYQRRLPNDPVQIRAALAPHREDLVGVVIEATFNWYWLVDQLMNDGYRVHLANPAAITQYEGLKYSDDFTDAAHLAQLLRLGLLPEGYIYPAEERPVRDLSRKRMQLVQCRTAQILAIENLFSRHTGGQMRGEQVKRLDETQVRGFGFAPDVALAMQANLAVMQRLQEQIGILEKRLMERVKLQPDYVLLNSVPGIGPVLATTIMLETGTISRFTEVGNFSSYCRCVDSRRESNSRKKGAGNTKNGNRYLAWAFVEAANFAIRSCPEARRFYERKKRARNRIVAIKALAHKLARACYHMLREHKPFEIARCFG</sequence>
<dbReference type="GO" id="GO:0006313">
    <property type="term" value="P:DNA transposition"/>
    <property type="evidence" value="ECO:0007669"/>
    <property type="project" value="InterPro"/>
</dbReference>
<dbReference type="PANTHER" id="PTHR33055">
    <property type="entry name" value="TRANSPOSASE FOR INSERTION SEQUENCE ELEMENT IS1111A"/>
    <property type="match status" value="1"/>
</dbReference>
<dbReference type="Proteomes" id="UP000325273">
    <property type="component" value="Unassembled WGS sequence"/>
</dbReference>
<gene>
    <name evidence="3" type="ORF">FVF58_34595</name>
</gene>
<dbReference type="GO" id="GO:0003677">
    <property type="term" value="F:DNA binding"/>
    <property type="evidence" value="ECO:0007669"/>
    <property type="project" value="InterPro"/>
</dbReference>
<dbReference type="InterPro" id="IPR002525">
    <property type="entry name" value="Transp_IS110-like_N"/>
</dbReference>
<reference evidence="3 4" key="1">
    <citation type="submission" date="2019-08" db="EMBL/GenBank/DDBJ databases">
        <title>Paraburkholderia sp. DCY113.</title>
        <authorList>
            <person name="Kang J."/>
        </authorList>
    </citation>
    <scope>NUCLEOTIDE SEQUENCE [LARGE SCALE GENOMIC DNA]</scope>
    <source>
        <strain evidence="3 4">DCY113</strain>
    </source>
</reference>
<dbReference type="PANTHER" id="PTHR33055:SF15">
    <property type="entry name" value="TRANSPOSASE-RELATED"/>
    <property type="match status" value="1"/>
</dbReference>
<dbReference type="Pfam" id="PF02371">
    <property type="entry name" value="Transposase_20"/>
    <property type="match status" value="1"/>
</dbReference>
<evidence type="ECO:0000259" key="1">
    <source>
        <dbReference type="Pfam" id="PF01548"/>
    </source>
</evidence>
<dbReference type="AlphaFoldDB" id="A0A5B0GK48"/>
<dbReference type="GO" id="GO:0004803">
    <property type="term" value="F:transposase activity"/>
    <property type="evidence" value="ECO:0007669"/>
    <property type="project" value="InterPro"/>
</dbReference>
<proteinExistence type="predicted"/>
<dbReference type="Pfam" id="PF01548">
    <property type="entry name" value="DEDD_Tnp_IS110"/>
    <property type="match status" value="1"/>
</dbReference>
<evidence type="ECO:0000259" key="2">
    <source>
        <dbReference type="Pfam" id="PF02371"/>
    </source>
</evidence>
<dbReference type="RefSeq" id="WP_149674221.1">
    <property type="nucleotide sequence ID" value="NZ_VTUZ01000032.1"/>
</dbReference>
<dbReference type="EMBL" id="VTUZ01000032">
    <property type="protein sequence ID" value="KAA1003817.1"/>
    <property type="molecule type" value="Genomic_DNA"/>
</dbReference>
<dbReference type="InterPro" id="IPR047650">
    <property type="entry name" value="Transpos_IS110"/>
</dbReference>
<dbReference type="InterPro" id="IPR003346">
    <property type="entry name" value="Transposase_20"/>
</dbReference>
<accession>A0A5B0GK48</accession>
<keyword evidence="4" id="KW-1185">Reference proteome</keyword>
<protein>
    <submittedName>
        <fullName evidence="3">IS110 family transposase</fullName>
    </submittedName>
</protein>
<name>A0A5B0GK48_9BURK</name>
<evidence type="ECO:0000313" key="3">
    <source>
        <dbReference type="EMBL" id="KAA1003817.1"/>
    </source>
</evidence>
<organism evidence="3 4">
    <name type="scientific">Paraburkholderia panacisoli</name>
    <dbReference type="NCBI Taxonomy" id="2603818"/>
    <lineage>
        <taxon>Bacteria</taxon>
        <taxon>Pseudomonadati</taxon>
        <taxon>Pseudomonadota</taxon>
        <taxon>Betaproteobacteria</taxon>
        <taxon>Burkholderiales</taxon>
        <taxon>Burkholderiaceae</taxon>
        <taxon>Paraburkholderia</taxon>
    </lineage>
</organism>
<comment type="caution">
    <text evidence="3">The sequence shown here is derived from an EMBL/GenBank/DDBJ whole genome shotgun (WGS) entry which is preliminary data.</text>
</comment>